<dbReference type="InterPro" id="IPR036236">
    <property type="entry name" value="Znf_C2H2_sf"/>
</dbReference>
<accession>A0A2T7PFK8</accession>
<evidence type="ECO:0000256" key="10">
    <source>
        <dbReference type="PROSITE-ProRule" id="PRU00042"/>
    </source>
</evidence>
<keyword evidence="2" id="KW-0479">Metal-binding</keyword>
<dbReference type="OrthoDB" id="9451254at2759"/>
<dbReference type="GO" id="GO:0000981">
    <property type="term" value="F:DNA-binding transcription factor activity, RNA polymerase II-specific"/>
    <property type="evidence" value="ECO:0007669"/>
    <property type="project" value="TreeGrafter"/>
</dbReference>
<feature type="domain" description="C2H2-type" evidence="11">
    <location>
        <begin position="263"/>
        <end position="290"/>
    </location>
</feature>
<dbReference type="FunFam" id="3.30.160.60:FF:000311">
    <property type="entry name" value="protein odd-skipped-related 2 isoform X1"/>
    <property type="match status" value="1"/>
</dbReference>
<dbReference type="FunFam" id="3.30.160.60:FF:000090">
    <property type="entry name" value="Odd-skipped-related transciption factor 2"/>
    <property type="match status" value="1"/>
</dbReference>
<protein>
    <recommendedName>
        <fullName evidence="11">C2H2-type domain-containing protein</fullName>
    </recommendedName>
</protein>
<comment type="subcellular location">
    <subcellularLocation>
        <location evidence="1">Nucleus</location>
    </subcellularLocation>
</comment>
<evidence type="ECO:0000256" key="8">
    <source>
        <dbReference type="ARBA" id="ARBA00023242"/>
    </source>
</evidence>
<dbReference type="Gene3D" id="3.30.160.60">
    <property type="entry name" value="Classic Zinc Finger"/>
    <property type="match status" value="3"/>
</dbReference>
<keyword evidence="7" id="KW-0804">Transcription</keyword>
<dbReference type="PROSITE" id="PS00028">
    <property type="entry name" value="ZINC_FINGER_C2H2_1"/>
    <property type="match status" value="3"/>
</dbReference>
<evidence type="ECO:0000313" key="13">
    <source>
        <dbReference type="Proteomes" id="UP000245119"/>
    </source>
</evidence>
<dbReference type="PROSITE" id="PS50157">
    <property type="entry name" value="ZINC_FINGER_C2H2_2"/>
    <property type="match status" value="3"/>
</dbReference>
<evidence type="ECO:0000313" key="12">
    <source>
        <dbReference type="EMBL" id="PVD32205.1"/>
    </source>
</evidence>
<dbReference type="PANTHER" id="PTHR14196">
    <property type="entry name" value="ODD-SKIPPED - RELATED"/>
    <property type="match status" value="1"/>
</dbReference>
<dbReference type="Pfam" id="PF13912">
    <property type="entry name" value="zf-C2H2_6"/>
    <property type="match status" value="1"/>
</dbReference>
<dbReference type="SUPFAM" id="SSF57667">
    <property type="entry name" value="beta-beta-alpha zinc fingers"/>
    <property type="match status" value="2"/>
</dbReference>
<dbReference type="SMART" id="SM00355">
    <property type="entry name" value="ZnF_C2H2"/>
    <property type="match status" value="3"/>
</dbReference>
<dbReference type="Proteomes" id="UP000245119">
    <property type="component" value="Linkage Group LG4"/>
</dbReference>
<evidence type="ECO:0000256" key="2">
    <source>
        <dbReference type="ARBA" id="ARBA00022723"/>
    </source>
</evidence>
<comment type="similarity">
    <text evidence="9">Belongs to the Odd C2H2-type zinc-finger protein family.</text>
</comment>
<comment type="caution">
    <text evidence="12">The sequence shown here is derived from an EMBL/GenBank/DDBJ whole genome shotgun (WGS) entry which is preliminary data.</text>
</comment>
<keyword evidence="13" id="KW-1185">Reference proteome</keyword>
<organism evidence="12 13">
    <name type="scientific">Pomacea canaliculata</name>
    <name type="common">Golden apple snail</name>
    <dbReference type="NCBI Taxonomy" id="400727"/>
    <lineage>
        <taxon>Eukaryota</taxon>
        <taxon>Metazoa</taxon>
        <taxon>Spiralia</taxon>
        <taxon>Lophotrochozoa</taxon>
        <taxon>Mollusca</taxon>
        <taxon>Gastropoda</taxon>
        <taxon>Caenogastropoda</taxon>
        <taxon>Architaenioglossa</taxon>
        <taxon>Ampullarioidea</taxon>
        <taxon>Ampullariidae</taxon>
        <taxon>Pomacea</taxon>
    </lineage>
</organism>
<keyword evidence="6" id="KW-0805">Transcription regulation</keyword>
<dbReference type="InterPro" id="IPR013087">
    <property type="entry name" value="Znf_C2H2_type"/>
</dbReference>
<evidence type="ECO:0000256" key="9">
    <source>
        <dbReference type="ARBA" id="ARBA00038339"/>
    </source>
</evidence>
<dbReference type="EMBL" id="PZQS01000004">
    <property type="protein sequence ID" value="PVD32205.1"/>
    <property type="molecule type" value="Genomic_DNA"/>
</dbReference>
<dbReference type="Pfam" id="PF00096">
    <property type="entry name" value="zf-C2H2"/>
    <property type="match status" value="2"/>
</dbReference>
<dbReference type="FunFam" id="3.30.160.60:FF:000254">
    <property type="entry name" value="Odd-skipped related transciption factor 1"/>
    <property type="match status" value="1"/>
</dbReference>
<keyword evidence="8" id="KW-0539">Nucleus</keyword>
<evidence type="ECO:0000256" key="3">
    <source>
        <dbReference type="ARBA" id="ARBA00022737"/>
    </source>
</evidence>
<keyword evidence="5" id="KW-0862">Zinc</keyword>
<evidence type="ECO:0000256" key="1">
    <source>
        <dbReference type="ARBA" id="ARBA00004123"/>
    </source>
</evidence>
<name>A0A2T7PFK8_POMCA</name>
<feature type="domain" description="C2H2-type" evidence="11">
    <location>
        <begin position="291"/>
        <end position="318"/>
    </location>
</feature>
<proteinExistence type="inferred from homology"/>
<dbReference type="PANTHER" id="PTHR14196:SF0">
    <property type="entry name" value="PROTEIN BOWEL"/>
    <property type="match status" value="1"/>
</dbReference>
<dbReference type="GO" id="GO:0008270">
    <property type="term" value="F:zinc ion binding"/>
    <property type="evidence" value="ECO:0007669"/>
    <property type="project" value="UniProtKB-KW"/>
</dbReference>
<evidence type="ECO:0000256" key="4">
    <source>
        <dbReference type="ARBA" id="ARBA00022771"/>
    </source>
</evidence>
<keyword evidence="4 10" id="KW-0863">Zinc-finger</keyword>
<gene>
    <name evidence="12" type="ORF">C0Q70_07634</name>
</gene>
<dbReference type="GO" id="GO:0005634">
    <property type="term" value="C:nucleus"/>
    <property type="evidence" value="ECO:0007669"/>
    <property type="project" value="UniProtKB-SubCell"/>
</dbReference>
<sequence length="324" mass="35803">MCWGVGTPSALPGASVAGRHLSCQLLSVADDARAPLARTPPPVPPRAVFLPLLSAPPPPDYPTLSPAHSCWKFHETPVGASCHSDQTWRPYLPSTSSSSTGHQVELSVLSTTTSEEVSVSFTKRVLSHAVCRVRNIRLARSDLPETKSSQQNVKGQKPRFDFAHLALSATEGQEPGDTQSRDAQVITFVMASPHSHIRGQPVANTKTASSTDTVLMASKKARKHTGSRQRTKKEFVCRFCQRHFTKSYNLLIHERTHTDERPFPCDVCGKAFRRQDHLRDHKYIHSKEKPFKCLVCGKGFCQSRTLAVHSALHSQVSDILKTNL</sequence>
<evidence type="ECO:0000259" key="11">
    <source>
        <dbReference type="PROSITE" id="PS50157"/>
    </source>
</evidence>
<keyword evidence="3" id="KW-0677">Repeat</keyword>
<dbReference type="GO" id="GO:0000977">
    <property type="term" value="F:RNA polymerase II transcription regulatory region sequence-specific DNA binding"/>
    <property type="evidence" value="ECO:0007669"/>
    <property type="project" value="TreeGrafter"/>
</dbReference>
<dbReference type="AlphaFoldDB" id="A0A2T7PFK8"/>
<evidence type="ECO:0000256" key="5">
    <source>
        <dbReference type="ARBA" id="ARBA00022833"/>
    </source>
</evidence>
<evidence type="ECO:0000256" key="7">
    <source>
        <dbReference type="ARBA" id="ARBA00023163"/>
    </source>
</evidence>
<dbReference type="InterPro" id="IPR050717">
    <property type="entry name" value="C2H2-ZF_Transcription_Reg"/>
</dbReference>
<reference evidence="12 13" key="1">
    <citation type="submission" date="2018-04" db="EMBL/GenBank/DDBJ databases">
        <title>The genome of golden apple snail Pomacea canaliculata provides insight into stress tolerance and invasive adaptation.</title>
        <authorList>
            <person name="Liu C."/>
            <person name="Liu B."/>
            <person name="Ren Y."/>
            <person name="Zhang Y."/>
            <person name="Wang H."/>
            <person name="Li S."/>
            <person name="Jiang F."/>
            <person name="Yin L."/>
            <person name="Zhang G."/>
            <person name="Qian W."/>
            <person name="Fan W."/>
        </authorList>
    </citation>
    <scope>NUCLEOTIDE SEQUENCE [LARGE SCALE GENOMIC DNA]</scope>
    <source>
        <strain evidence="12">SZHN2017</strain>
        <tissue evidence="12">Muscle</tissue>
    </source>
</reference>
<evidence type="ECO:0000256" key="6">
    <source>
        <dbReference type="ARBA" id="ARBA00023015"/>
    </source>
</evidence>
<feature type="domain" description="C2H2-type" evidence="11">
    <location>
        <begin position="235"/>
        <end position="262"/>
    </location>
</feature>